<proteinExistence type="predicted"/>
<dbReference type="RefSeq" id="WP_277244609.1">
    <property type="nucleotide sequence ID" value="NZ_JAKJLQ010000027.1"/>
</dbReference>
<dbReference type="EMBL" id="JAKJLQ010000027">
    <property type="protein sequence ID" value="MDF6103642.1"/>
    <property type="molecule type" value="Genomic_DNA"/>
</dbReference>
<keyword evidence="3" id="KW-1185">Reference proteome</keyword>
<dbReference type="Proteomes" id="UP001152308">
    <property type="component" value="Unassembled WGS sequence"/>
</dbReference>
<gene>
    <name evidence="2" type="ORF">L2299_21595</name>
</gene>
<protein>
    <submittedName>
        <fullName evidence="2">Uncharacterized protein</fullName>
    </submittedName>
</protein>
<evidence type="ECO:0000313" key="2">
    <source>
        <dbReference type="EMBL" id="MDF6103642.1"/>
    </source>
</evidence>
<sequence>MTEDSGQTLDLELESAGEDSEVPVTEDNSAPEEEAKNATVAESGPARSMVPTNRFNLLTCLASRLVQPRSAYRKYYPDPLERVPGAVPILDRAPSADILDELSARNSFPVLIELGNLDGLSVRRPTGSGQIVEGAIPFTRVVAVHFPDERALREHYARPYANIAPADHLFRISPELFTAGSDATEWSLGETVVPDRDWQRVDRLRGAANGARIGATSARTLETAARAMGVPADETAKPASPWLDNLLDLGSRKGKSAEDVLFAASLEVLTAADVQDDWSPRRILDQIEDLVSAKSSKRVGATIKNNLDHIRAVVEGDKEFSPFKAKSNGLTAAKALLMVLLRENLGSLLNWPAAETGADDLTVQTAAVYAGALRGLLREDANLRDVGFDDLTADWAVFGLPAISDANVHVAVGTDGTTLTVGDHVARFVPTPPPPPSEVLRQLEGDALIRAAIDLCKKFGWRELITTRSVWNGQVTVQARSGKTVVSGELVGLEETVAIDELHIKLDAESGVLEVVSEVVKAAQAS</sequence>
<reference evidence="2" key="1">
    <citation type="journal article" date="2022" name="Data Brief">
        <title>Draft genome sequence data of Gordonia hongkongensis strain EUFUS-Z928 isolated from the octocoral Eunicea fusca.</title>
        <authorList>
            <person name="Sanchez-Suarez J."/>
            <person name="Diaz L."/>
            <person name="Melo-Bolivar J."/>
            <person name="Villamil L."/>
        </authorList>
    </citation>
    <scope>NUCLEOTIDE SEQUENCE</scope>
    <source>
        <strain evidence="2">EUFUS-Z928</strain>
    </source>
</reference>
<feature type="region of interest" description="Disordered" evidence="1">
    <location>
        <begin position="1"/>
        <end position="48"/>
    </location>
</feature>
<comment type="caution">
    <text evidence="2">The sequence shown here is derived from an EMBL/GenBank/DDBJ whole genome shotgun (WGS) entry which is preliminary data.</text>
</comment>
<evidence type="ECO:0000313" key="3">
    <source>
        <dbReference type="Proteomes" id="UP001152308"/>
    </source>
</evidence>
<accession>A0ABT6C1H2</accession>
<reference evidence="2" key="2">
    <citation type="submission" date="2022-01" db="EMBL/GenBank/DDBJ databases">
        <authorList>
            <person name="Sanchez-Suarez J."/>
            <person name="Villamil L."/>
            <person name="Diaz L.E."/>
        </authorList>
    </citation>
    <scope>NUCLEOTIDE SEQUENCE</scope>
    <source>
        <strain evidence="2">EUFUS-Z928</strain>
    </source>
</reference>
<evidence type="ECO:0000256" key="1">
    <source>
        <dbReference type="SAM" id="MobiDB-lite"/>
    </source>
</evidence>
<feature type="compositionally biased region" description="Acidic residues" evidence="1">
    <location>
        <begin position="11"/>
        <end position="21"/>
    </location>
</feature>
<name>A0ABT6C1H2_9ACTN</name>
<organism evidence="2 3">
    <name type="scientific">Gordonia hongkongensis</name>
    <dbReference type="NCBI Taxonomy" id="1701090"/>
    <lineage>
        <taxon>Bacteria</taxon>
        <taxon>Bacillati</taxon>
        <taxon>Actinomycetota</taxon>
        <taxon>Actinomycetes</taxon>
        <taxon>Mycobacteriales</taxon>
        <taxon>Gordoniaceae</taxon>
        <taxon>Gordonia</taxon>
    </lineage>
</organism>